<dbReference type="AlphaFoldDB" id="A0AAV6MUF0"/>
<comment type="caution">
    <text evidence="1">The sequence shown here is derived from an EMBL/GenBank/DDBJ whole genome shotgun (WGS) entry which is preliminary data.</text>
</comment>
<dbReference type="EMBL" id="JAGKQH010000011">
    <property type="protein sequence ID" value="KAG6587599.1"/>
    <property type="molecule type" value="Genomic_DNA"/>
</dbReference>
<reference evidence="1 2" key="1">
    <citation type="journal article" date="2021" name="Hortic Res">
        <title>The domestication of Cucurbita argyrosperma as revealed by the genome of its wild relative.</title>
        <authorList>
            <person name="Barrera-Redondo J."/>
            <person name="Sanchez-de la Vega G."/>
            <person name="Aguirre-Liguori J.A."/>
            <person name="Castellanos-Morales G."/>
            <person name="Gutierrez-Guerrero Y.T."/>
            <person name="Aguirre-Dugua X."/>
            <person name="Aguirre-Planter E."/>
            <person name="Tenaillon M.I."/>
            <person name="Lira-Saade R."/>
            <person name="Eguiarte L.E."/>
        </authorList>
    </citation>
    <scope>NUCLEOTIDE SEQUENCE [LARGE SCALE GENOMIC DNA]</scope>
    <source>
        <strain evidence="1">JBR-2021</strain>
    </source>
</reference>
<feature type="non-terminal residue" evidence="1">
    <location>
        <position position="1"/>
    </location>
</feature>
<sequence length="46" mass="5332">MAKKTHPMQRLRVFSIVGLFQALFPADSNRPTGDLIKTFQKEDWVL</sequence>
<proteinExistence type="predicted"/>
<dbReference type="Proteomes" id="UP000685013">
    <property type="component" value="Chromosome 11"/>
</dbReference>
<evidence type="ECO:0000313" key="1">
    <source>
        <dbReference type="EMBL" id="KAG6587599.1"/>
    </source>
</evidence>
<feature type="non-terminal residue" evidence="1">
    <location>
        <position position="46"/>
    </location>
</feature>
<keyword evidence="2" id="KW-1185">Reference proteome</keyword>
<accession>A0AAV6MUF0</accession>
<evidence type="ECO:0000313" key="2">
    <source>
        <dbReference type="Proteomes" id="UP000685013"/>
    </source>
</evidence>
<protein>
    <submittedName>
        <fullName evidence="1">Uncharacterized protein</fullName>
    </submittedName>
</protein>
<gene>
    <name evidence="1" type="ORF">SDJN03_16164</name>
</gene>
<organism evidence="1 2">
    <name type="scientific">Cucurbita argyrosperma subsp. sororia</name>
    <dbReference type="NCBI Taxonomy" id="37648"/>
    <lineage>
        <taxon>Eukaryota</taxon>
        <taxon>Viridiplantae</taxon>
        <taxon>Streptophyta</taxon>
        <taxon>Embryophyta</taxon>
        <taxon>Tracheophyta</taxon>
        <taxon>Spermatophyta</taxon>
        <taxon>Magnoliopsida</taxon>
        <taxon>eudicotyledons</taxon>
        <taxon>Gunneridae</taxon>
        <taxon>Pentapetalae</taxon>
        <taxon>rosids</taxon>
        <taxon>fabids</taxon>
        <taxon>Cucurbitales</taxon>
        <taxon>Cucurbitaceae</taxon>
        <taxon>Cucurbiteae</taxon>
        <taxon>Cucurbita</taxon>
    </lineage>
</organism>
<name>A0AAV6MUF0_9ROSI</name>